<reference evidence="1" key="1">
    <citation type="journal article" date="2014" name="Front. Microbiol.">
        <title>High frequency of phylogenetically diverse reductive dehalogenase-homologous genes in deep subseafloor sedimentary metagenomes.</title>
        <authorList>
            <person name="Kawai M."/>
            <person name="Futagami T."/>
            <person name="Toyoda A."/>
            <person name="Takaki Y."/>
            <person name="Nishi S."/>
            <person name="Hori S."/>
            <person name="Arai W."/>
            <person name="Tsubouchi T."/>
            <person name="Morono Y."/>
            <person name="Uchiyama I."/>
            <person name="Ito T."/>
            <person name="Fujiyama A."/>
            <person name="Inagaki F."/>
            <person name="Takami H."/>
        </authorList>
    </citation>
    <scope>NUCLEOTIDE SEQUENCE</scope>
    <source>
        <strain evidence="1">Expedition CK06-06</strain>
    </source>
</reference>
<accession>X1L779</accession>
<protein>
    <submittedName>
        <fullName evidence="1">Uncharacterized protein</fullName>
    </submittedName>
</protein>
<dbReference type="EMBL" id="BARU01048672">
    <property type="protein sequence ID" value="GAH98284.1"/>
    <property type="molecule type" value="Genomic_DNA"/>
</dbReference>
<name>X1L779_9ZZZZ</name>
<dbReference type="AlphaFoldDB" id="X1L779"/>
<gene>
    <name evidence="1" type="ORF">S03H2_72192</name>
</gene>
<organism evidence="1">
    <name type="scientific">marine sediment metagenome</name>
    <dbReference type="NCBI Taxonomy" id="412755"/>
    <lineage>
        <taxon>unclassified sequences</taxon>
        <taxon>metagenomes</taxon>
        <taxon>ecological metagenomes</taxon>
    </lineage>
</organism>
<comment type="caution">
    <text evidence="1">The sequence shown here is derived from an EMBL/GenBank/DDBJ whole genome shotgun (WGS) entry which is preliminary data.</text>
</comment>
<feature type="non-terminal residue" evidence="1">
    <location>
        <position position="53"/>
    </location>
</feature>
<sequence>MIIMTEKEIAWDLTEIFSGHDDHKITERIDNLSSKATILIKDYKGKIKGICKC</sequence>
<evidence type="ECO:0000313" key="1">
    <source>
        <dbReference type="EMBL" id="GAH98284.1"/>
    </source>
</evidence>
<proteinExistence type="predicted"/>